<accession>A0A3P6TC63</accession>
<evidence type="ECO:0000313" key="1">
    <source>
        <dbReference type="EMBL" id="VDK85742.1"/>
    </source>
</evidence>
<organism evidence="1 2">
    <name type="scientific">Litomosoides sigmodontis</name>
    <name type="common">Filarial nematode worm</name>
    <dbReference type="NCBI Taxonomy" id="42156"/>
    <lineage>
        <taxon>Eukaryota</taxon>
        <taxon>Metazoa</taxon>
        <taxon>Ecdysozoa</taxon>
        <taxon>Nematoda</taxon>
        <taxon>Chromadorea</taxon>
        <taxon>Rhabditida</taxon>
        <taxon>Spirurina</taxon>
        <taxon>Spiruromorpha</taxon>
        <taxon>Filarioidea</taxon>
        <taxon>Onchocercidae</taxon>
        <taxon>Litomosoides</taxon>
    </lineage>
</organism>
<gene>
    <name evidence="1" type="ORF">NLS_LOCUS7270</name>
</gene>
<keyword evidence="2" id="KW-1185">Reference proteome</keyword>
<sequence length="363" mass="40585">MVVNEETIIRMTDETVNAKSQTPICLNIVRNAQLNVAEELRKQQLEVQRVDAALSFLEEMESNELEEDVSLDEPCEFGSLRVVREELNQYVDLVRHLMSLTKQCHTNSSKQESANDTSVEKARDDCDIRIELGCSNAMPGQSLIDLRTSRLAIIPTTTVHIASRLTDAVPKCGNDSSLHIKSKEMLVDARQSVQNQRIHSASEPGSLLQLVQPTPVTTVTTNQKPHPFLSQAGSYSHSLHAAMQNVLGSLKRTLPGFHPIASTILNSDVNDFISAFSVALRRYDDRVRSQIKLLLEKYDSSSNSSKRSELVCEIDHLHKISRAASNKREQLLDIIHGPYYQAVNCPPLRQMKILHSTFSSNSS</sequence>
<dbReference type="EMBL" id="UYRX01000727">
    <property type="protein sequence ID" value="VDK85742.1"/>
    <property type="molecule type" value="Genomic_DNA"/>
</dbReference>
<reference evidence="1 2" key="1">
    <citation type="submission" date="2018-08" db="EMBL/GenBank/DDBJ databases">
        <authorList>
            <person name="Laetsch R D."/>
            <person name="Stevens L."/>
            <person name="Kumar S."/>
            <person name="Blaxter L. M."/>
        </authorList>
    </citation>
    <scope>NUCLEOTIDE SEQUENCE [LARGE SCALE GENOMIC DNA]</scope>
</reference>
<dbReference type="Proteomes" id="UP000277928">
    <property type="component" value="Unassembled WGS sequence"/>
</dbReference>
<dbReference type="AlphaFoldDB" id="A0A3P6TC63"/>
<name>A0A3P6TC63_LITSI</name>
<dbReference type="OrthoDB" id="5821699at2759"/>
<dbReference type="OMA" id="CPPLRQM"/>
<protein>
    <submittedName>
        <fullName evidence="1">Uncharacterized protein</fullName>
    </submittedName>
</protein>
<evidence type="ECO:0000313" key="2">
    <source>
        <dbReference type="Proteomes" id="UP000277928"/>
    </source>
</evidence>
<proteinExistence type="predicted"/>